<proteinExistence type="predicted"/>
<keyword evidence="2" id="KW-1185">Reference proteome</keyword>
<sequence>MAEEKASEVDMFDMMSQRQARNRNGKCYRACLLRECNIMDVYGRFSPKTSFELSEMMSTGNASQLKRIFEVVRKCLQKLPIGRDRCQNAENLFVCFEEDGKLADDTALKVAHTLHGGDENKVPMIESVISNCLKDLDHKEDRCEYTEKMSRCVIEHCAECGLKVFNLYD</sequence>
<dbReference type="InterPro" id="IPR036728">
    <property type="entry name" value="PBP_GOBP_sf"/>
</dbReference>
<dbReference type="CDD" id="cd23992">
    <property type="entry name" value="PBP_GOBP"/>
    <property type="match status" value="1"/>
</dbReference>
<dbReference type="EnsemblMetazoa" id="SCAU004538-RA">
    <property type="protein sequence ID" value="SCAU004538-PA"/>
    <property type="gene ID" value="SCAU004538"/>
</dbReference>
<protein>
    <submittedName>
        <fullName evidence="1">Uncharacterized protein</fullName>
    </submittedName>
</protein>
<dbReference type="VEuPathDB" id="VectorBase:SCAU004538"/>
<dbReference type="InterPro" id="IPR006170">
    <property type="entry name" value="PBP/GOBP"/>
</dbReference>
<dbReference type="AlphaFoldDB" id="A0A1I8P3M9"/>
<name>A0A1I8P3M9_STOCA</name>
<accession>A0A1I8P3M9</accession>
<dbReference type="Gene3D" id="1.10.238.20">
    <property type="entry name" value="Pheromone/general odorant binding protein domain"/>
    <property type="match status" value="2"/>
</dbReference>
<reference evidence="1" key="1">
    <citation type="submission" date="2020-05" db="UniProtKB">
        <authorList>
            <consortium name="EnsemblMetazoa"/>
        </authorList>
    </citation>
    <scope>IDENTIFICATION</scope>
    <source>
        <strain evidence="1">USDA</strain>
    </source>
</reference>
<organism evidence="1 2">
    <name type="scientific">Stomoxys calcitrans</name>
    <name type="common">Stable fly</name>
    <name type="synonym">Conops calcitrans</name>
    <dbReference type="NCBI Taxonomy" id="35570"/>
    <lineage>
        <taxon>Eukaryota</taxon>
        <taxon>Metazoa</taxon>
        <taxon>Ecdysozoa</taxon>
        <taxon>Arthropoda</taxon>
        <taxon>Hexapoda</taxon>
        <taxon>Insecta</taxon>
        <taxon>Pterygota</taxon>
        <taxon>Neoptera</taxon>
        <taxon>Endopterygota</taxon>
        <taxon>Diptera</taxon>
        <taxon>Brachycera</taxon>
        <taxon>Muscomorpha</taxon>
        <taxon>Muscoidea</taxon>
        <taxon>Muscidae</taxon>
        <taxon>Stomoxys</taxon>
    </lineage>
</organism>
<dbReference type="GO" id="GO:0005549">
    <property type="term" value="F:odorant binding"/>
    <property type="evidence" value="ECO:0007669"/>
    <property type="project" value="InterPro"/>
</dbReference>
<dbReference type="SUPFAM" id="SSF47565">
    <property type="entry name" value="Insect pheromone/odorant-binding proteins"/>
    <property type="match status" value="2"/>
</dbReference>
<dbReference type="Proteomes" id="UP000095300">
    <property type="component" value="Unassembled WGS sequence"/>
</dbReference>
<dbReference type="Pfam" id="PF01395">
    <property type="entry name" value="PBP_GOBP"/>
    <property type="match status" value="1"/>
</dbReference>
<evidence type="ECO:0000313" key="1">
    <source>
        <dbReference type="EnsemblMetazoa" id="SCAU004538-PA"/>
    </source>
</evidence>
<evidence type="ECO:0000313" key="2">
    <source>
        <dbReference type="Proteomes" id="UP000095300"/>
    </source>
</evidence>